<dbReference type="Pfam" id="PF06110">
    <property type="entry name" value="TXD17-like_Trx"/>
    <property type="match status" value="1"/>
</dbReference>
<comment type="caution">
    <text evidence="3">The sequence shown here is derived from an EMBL/GenBank/DDBJ whole genome shotgun (WGS) entry which is preliminary data.</text>
</comment>
<dbReference type="PANTHER" id="PTHR12452:SF0">
    <property type="entry name" value="THIOREDOXIN DOMAIN-CONTAINING PROTEIN 17"/>
    <property type="match status" value="1"/>
</dbReference>
<dbReference type="Proteomes" id="UP001203297">
    <property type="component" value="Unassembled WGS sequence"/>
</dbReference>
<dbReference type="GO" id="GO:0005829">
    <property type="term" value="C:cytosol"/>
    <property type="evidence" value="ECO:0007669"/>
    <property type="project" value="TreeGrafter"/>
</dbReference>
<dbReference type="SUPFAM" id="SSF52833">
    <property type="entry name" value="Thioredoxin-like"/>
    <property type="match status" value="1"/>
</dbReference>
<dbReference type="InterPro" id="IPR010357">
    <property type="entry name" value="TXNDC17_dom"/>
</dbReference>
<dbReference type="PANTHER" id="PTHR12452">
    <property type="entry name" value="42-9-9 PROTEIN-RELATED"/>
    <property type="match status" value="1"/>
</dbReference>
<dbReference type="EMBL" id="WTXG01000001">
    <property type="protein sequence ID" value="KAI0308274.1"/>
    <property type="molecule type" value="Genomic_DNA"/>
</dbReference>
<evidence type="ECO:0000256" key="1">
    <source>
        <dbReference type="ARBA" id="ARBA00008987"/>
    </source>
</evidence>
<accession>A0AAD4MEF2</accession>
<dbReference type="Gene3D" id="3.40.30.10">
    <property type="entry name" value="Glutaredoxin"/>
    <property type="match status" value="1"/>
</dbReference>
<dbReference type="AlphaFoldDB" id="A0AAD4MEF2"/>
<evidence type="ECO:0000259" key="2">
    <source>
        <dbReference type="Pfam" id="PF06110"/>
    </source>
</evidence>
<proteinExistence type="inferred from homology"/>
<reference evidence="3" key="1">
    <citation type="journal article" date="2022" name="New Phytol.">
        <title>Evolutionary transition to the ectomycorrhizal habit in the genomes of a hyperdiverse lineage of mushroom-forming fungi.</title>
        <authorList>
            <person name="Looney B."/>
            <person name="Miyauchi S."/>
            <person name="Morin E."/>
            <person name="Drula E."/>
            <person name="Courty P.E."/>
            <person name="Kohler A."/>
            <person name="Kuo A."/>
            <person name="LaButti K."/>
            <person name="Pangilinan J."/>
            <person name="Lipzen A."/>
            <person name="Riley R."/>
            <person name="Andreopoulos W."/>
            <person name="He G."/>
            <person name="Johnson J."/>
            <person name="Nolan M."/>
            <person name="Tritt A."/>
            <person name="Barry K.W."/>
            <person name="Grigoriev I.V."/>
            <person name="Nagy L.G."/>
            <person name="Hibbett D."/>
            <person name="Henrissat B."/>
            <person name="Matheny P.B."/>
            <person name="Labbe J."/>
            <person name="Martin F.M."/>
        </authorList>
    </citation>
    <scope>NUCLEOTIDE SEQUENCE</scope>
    <source>
        <strain evidence="3">BPL690</strain>
    </source>
</reference>
<keyword evidence="4" id="KW-1185">Reference proteome</keyword>
<name>A0AAD4MEF2_9AGAM</name>
<dbReference type="InterPro" id="IPR036249">
    <property type="entry name" value="Thioredoxin-like_sf"/>
</dbReference>
<gene>
    <name evidence="3" type="ORF">B0F90DRAFT_1621821</name>
</gene>
<evidence type="ECO:0000313" key="4">
    <source>
        <dbReference type="Proteomes" id="UP001203297"/>
    </source>
</evidence>
<evidence type="ECO:0000313" key="3">
    <source>
        <dbReference type="EMBL" id="KAI0308274.1"/>
    </source>
</evidence>
<organism evidence="3 4">
    <name type="scientific">Multifurca ochricompacta</name>
    <dbReference type="NCBI Taxonomy" id="376703"/>
    <lineage>
        <taxon>Eukaryota</taxon>
        <taxon>Fungi</taxon>
        <taxon>Dikarya</taxon>
        <taxon>Basidiomycota</taxon>
        <taxon>Agaricomycotina</taxon>
        <taxon>Agaricomycetes</taxon>
        <taxon>Russulales</taxon>
        <taxon>Russulaceae</taxon>
        <taxon>Multifurca</taxon>
    </lineage>
</organism>
<protein>
    <recommendedName>
        <fullName evidence="2">Thioredoxin domain-containing protein</fullName>
    </recommendedName>
</protein>
<dbReference type="GO" id="GO:0047134">
    <property type="term" value="F:protein-disulfide reductase [NAD(P)H] activity"/>
    <property type="evidence" value="ECO:0007669"/>
    <property type="project" value="InterPro"/>
</dbReference>
<sequence>MPLNTAQNPFELSSYEDIRENFLIFYASRDESGRMWCPDCRVVEDLVERTFARADGPSALIIYVGQKPEWKTEANNFRAAPWCIQSIPTVVKLQDGKEIGRLVEGDIINGPGLEEFVEPVVPPASL</sequence>
<dbReference type="InterPro" id="IPR045108">
    <property type="entry name" value="TXNDC17-like"/>
</dbReference>
<comment type="similarity">
    <text evidence="1">Belongs to the thioredoxin family.</text>
</comment>
<feature type="domain" description="Thioredoxin" evidence="2">
    <location>
        <begin position="18"/>
        <end position="114"/>
    </location>
</feature>